<name>A0A0F9N1K8_9ZZZZ</name>
<protein>
    <submittedName>
        <fullName evidence="1">Uncharacterized protein</fullName>
    </submittedName>
</protein>
<proteinExistence type="predicted"/>
<accession>A0A0F9N1K8</accession>
<evidence type="ECO:0000313" key="1">
    <source>
        <dbReference type="EMBL" id="KKM75367.1"/>
    </source>
</evidence>
<organism evidence="1">
    <name type="scientific">marine sediment metagenome</name>
    <dbReference type="NCBI Taxonomy" id="412755"/>
    <lineage>
        <taxon>unclassified sequences</taxon>
        <taxon>metagenomes</taxon>
        <taxon>ecological metagenomes</taxon>
    </lineage>
</organism>
<comment type="caution">
    <text evidence="1">The sequence shown here is derived from an EMBL/GenBank/DDBJ whole genome shotgun (WGS) entry which is preliminary data.</text>
</comment>
<sequence length="40" mass="4569">MGGGDDAEEVRVEHRGYFVFDFEITHSIILSVKCGQRWLA</sequence>
<reference evidence="1" key="1">
    <citation type="journal article" date="2015" name="Nature">
        <title>Complex archaea that bridge the gap between prokaryotes and eukaryotes.</title>
        <authorList>
            <person name="Spang A."/>
            <person name="Saw J.H."/>
            <person name="Jorgensen S.L."/>
            <person name="Zaremba-Niedzwiedzka K."/>
            <person name="Martijn J."/>
            <person name="Lind A.E."/>
            <person name="van Eijk R."/>
            <person name="Schleper C."/>
            <person name="Guy L."/>
            <person name="Ettema T.J."/>
        </authorList>
    </citation>
    <scope>NUCLEOTIDE SEQUENCE</scope>
</reference>
<gene>
    <name evidence="1" type="ORF">LCGC14_1390890</name>
</gene>
<dbReference type="AlphaFoldDB" id="A0A0F9N1K8"/>
<dbReference type="EMBL" id="LAZR01008988">
    <property type="protein sequence ID" value="KKM75367.1"/>
    <property type="molecule type" value="Genomic_DNA"/>
</dbReference>